<evidence type="ECO:0000313" key="2">
    <source>
        <dbReference type="Proteomes" id="UP000324800"/>
    </source>
</evidence>
<reference evidence="1 2" key="1">
    <citation type="submission" date="2019-03" db="EMBL/GenBank/DDBJ databases">
        <title>Single cell metagenomics reveals metabolic interactions within the superorganism composed of flagellate Streblomastix strix and complex community of Bacteroidetes bacteria on its surface.</title>
        <authorList>
            <person name="Treitli S.C."/>
            <person name="Kolisko M."/>
            <person name="Husnik F."/>
            <person name="Keeling P."/>
            <person name="Hampl V."/>
        </authorList>
    </citation>
    <scope>NUCLEOTIDE SEQUENCE [LARGE SCALE GENOMIC DNA]</scope>
    <source>
        <strain evidence="1">ST1C</strain>
    </source>
</reference>
<comment type="caution">
    <text evidence="1">The sequence shown here is derived from an EMBL/GenBank/DDBJ whole genome shotgun (WGS) entry which is preliminary data.</text>
</comment>
<sequence>FASQFEFKINNATIRECEAKTDISKDVPPTGYGGGIFLTGSGDYDPQTKKLDLKGMKIYGNIANISGQSLYVVMSKLAEWSQFGTSGEYVKGNYTDGISNMNELEGISKNKQSFDILLKGQIQNQQRSLEYYWSMTSLSIYHIQNRNGGQYNGSDSQWCGNWDEPCESIQYALKQISIRKGGSETSFIGEKNIGII</sequence>
<name>A0A5J4T4Y6_9EUKA</name>
<accession>A0A5J4T4Y6</accession>
<protein>
    <submittedName>
        <fullName evidence="1">Uncharacterized protein</fullName>
    </submittedName>
</protein>
<evidence type="ECO:0000313" key="1">
    <source>
        <dbReference type="EMBL" id="KAA6353287.1"/>
    </source>
</evidence>
<dbReference type="EMBL" id="SNRW01038408">
    <property type="protein sequence ID" value="KAA6353287.1"/>
    <property type="molecule type" value="Genomic_DNA"/>
</dbReference>
<dbReference type="Proteomes" id="UP000324800">
    <property type="component" value="Unassembled WGS sequence"/>
</dbReference>
<dbReference type="AlphaFoldDB" id="A0A5J4T4Y6"/>
<feature type="non-terminal residue" evidence="1">
    <location>
        <position position="1"/>
    </location>
</feature>
<proteinExistence type="predicted"/>
<gene>
    <name evidence="1" type="ORF">EZS28_051186</name>
</gene>
<organism evidence="1 2">
    <name type="scientific">Streblomastix strix</name>
    <dbReference type="NCBI Taxonomy" id="222440"/>
    <lineage>
        <taxon>Eukaryota</taxon>
        <taxon>Metamonada</taxon>
        <taxon>Preaxostyla</taxon>
        <taxon>Oxymonadida</taxon>
        <taxon>Streblomastigidae</taxon>
        <taxon>Streblomastix</taxon>
    </lineage>
</organism>